<comment type="caution">
    <text evidence="2">The sequence shown here is derived from an EMBL/GenBank/DDBJ whole genome shotgun (WGS) entry which is preliminary data.</text>
</comment>
<accession>A0A1E5WBN9</accession>
<evidence type="ECO:0000313" key="2">
    <source>
        <dbReference type="EMBL" id="OEL34781.1"/>
    </source>
</evidence>
<evidence type="ECO:0000259" key="1">
    <source>
        <dbReference type="Pfam" id="PF03080"/>
    </source>
</evidence>
<keyword evidence="3" id="KW-1185">Reference proteome</keyword>
<proteinExistence type="predicted"/>
<dbReference type="Pfam" id="PF03080">
    <property type="entry name" value="Neprosin"/>
    <property type="match status" value="1"/>
</dbReference>
<reference evidence="2 3" key="1">
    <citation type="submission" date="2016-09" db="EMBL/GenBank/DDBJ databases">
        <title>The draft genome of Dichanthelium oligosanthes: A C3 panicoid grass species.</title>
        <authorList>
            <person name="Studer A.J."/>
            <person name="Schnable J.C."/>
            <person name="Brutnell T.P."/>
        </authorList>
    </citation>
    <scope>NUCLEOTIDE SEQUENCE [LARGE SCALE GENOMIC DNA]</scope>
    <source>
        <strain evidence="3">cv. Kellogg 1175</strain>
        <tissue evidence="2">Leaf</tissue>
    </source>
</reference>
<evidence type="ECO:0000313" key="3">
    <source>
        <dbReference type="Proteomes" id="UP000095767"/>
    </source>
</evidence>
<gene>
    <name evidence="2" type="ORF">BAE44_0004200</name>
</gene>
<dbReference type="EMBL" id="LWDX02014296">
    <property type="protein sequence ID" value="OEL34781.1"/>
    <property type="molecule type" value="Genomic_DNA"/>
</dbReference>
<organism evidence="2 3">
    <name type="scientific">Dichanthelium oligosanthes</name>
    <dbReference type="NCBI Taxonomy" id="888268"/>
    <lineage>
        <taxon>Eukaryota</taxon>
        <taxon>Viridiplantae</taxon>
        <taxon>Streptophyta</taxon>
        <taxon>Embryophyta</taxon>
        <taxon>Tracheophyta</taxon>
        <taxon>Spermatophyta</taxon>
        <taxon>Magnoliopsida</taxon>
        <taxon>Liliopsida</taxon>
        <taxon>Poales</taxon>
        <taxon>Poaceae</taxon>
        <taxon>PACMAD clade</taxon>
        <taxon>Panicoideae</taxon>
        <taxon>Panicodae</taxon>
        <taxon>Paniceae</taxon>
        <taxon>Dichantheliinae</taxon>
        <taxon>Dichanthelium</taxon>
    </lineage>
</organism>
<feature type="non-terminal residue" evidence="2">
    <location>
        <position position="1"/>
    </location>
</feature>
<protein>
    <recommendedName>
        <fullName evidence="1">Neprosin PEP catalytic domain-containing protein</fullName>
    </recommendedName>
</protein>
<dbReference type="Proteomes" id="UP000095767">
    <property type="component" value="Unassembled WGS sequence"/>
</dbReference>
<sequence length="69" mass="7578">LFNKMKDHANKITWGGYARCYGVNSSPPMGNGKWPGKSSAIDSDRKKCYQASPFMNSMFYYGGPGGCTN</sequence>
<dbReference type="InterPro" id="IPR004314">
    <property type="entry name" value="Neprosin"/>
</dbReference>
<dbReference type="STRING" id="888268.A0A1E5WBN9"/>
<feature type="domain" description="Neprosin PEP catalytic" evidence="1">
    <location>
        <begin position="1"/>
        <end position="38"/>
    </location>
</feature>
<name>A0A1E5WBN9_9POAL</name>
<dbReference type="AlphaFoldDB" id="A0A1E5WBN9"/>
<dbReference type="OrthoDB" id="663807at2759"/>